<evidence type="ECO:0000313" key="2">
    <source>
        <dbReference type="EMBL" id="GAA4107067.1"/>
    </source>
</evidence>
<keyword evidence="3" id="KW-1185">Reference proteome</keyword>
<accession>A0ABP7X898</accession>
<dbReference type="InterPro" id="IPR025460">
    <property type="entry name" value="DUF4280"/>
</dbReference>
<comment type="caution">
    <text evidence="2">The sequence shown here is derived from an EMBL/GenBank/DDBJ whole genome shotgun (WGS) entry which is preliminary data.</text>
</comment>
<evidence type="ECO:0000313" key="3">
    <source>
        <dbReference type="Proteomes" id="UP001500459"/>
    </source>
</evidence>
<dbReference type="Pfam" id="PF14107">
    <property type="entry name" value="DUF4280"/>
    <property type="match status" value="1"/>
</dbReference>
<evidence type="ECO:0000256" key="1">
    <source>
        <dbReference type="SAM" id="MobiDB-lite"/>
    </source>
</evidence>
<feature type="region of interest" description="Disordered" evidence="1">
    <location>
        <begin position="122"/>
        <end position="159"/>
    </location>
</feature>
<feature type="compositionally biased region" description="Polar residues" evidence="1">
    <location>
        <begin position="126"/>
        <end position="159"/>
    </location>
</feature>
<proteinExistence type="predicted"/>
<dbReference type="RefSeq" id="WP_344923955.1">
    <property type="nucleotide sequence ID" value="NZ_BAABCW010000001.1"/>
</dbReference>
<dbReference type="Proteomes" id="UP001500459">
    <property type="component" value="Unassembled WGS sequence"/>
</dbReference>
<name>A0ABP7X898_9FLAO</name>
<protein>
    <recommendedName>
        <fullName evidence="4">DUF4280 domain-containing protein</fullName>
    </recommendedName>
</protein>
<organism evidence="2 3">
    <name type="scientific">Aquimarina addita</name>
    <dbReference type="NCBI Taxonomy" id="870485"/>
    <lineage>
        <taxon>Bacteria</taxon>
        <taxon>Pseudomonadati</taxon>
        <taxon>Bacteroidota</taxon>
        <taxon>Flavobacteriia</taxon>
        <taxon>Flavobacteriales</taxon>
        <taxon>Flavobacteriaceae</taxon>
        <taxon>Aquimarina</taxon>
    </lineage>
</organism>
<evidence type="ECO:0008006" key="4">
    <source>
        <dbReference type="Google" id="ProtNLM"/>
    </source>
</evidence>
<dbReference type="EMBL" id="BAABCW010000001">
    <property type="protein sequence ID" value="GAA4107067.1"/>
    <property type="molecule type" value="Genomic_DNA"/>
</dbReference>
<gene>
    <name evidence="2" type="ORF">GCM10022393_02010</name>
</gene>
<reference evidence="3" key="1">
    <citation type="journal article" date="2019" name="Int. J. Syst. Evol. Microbiol.">
        <title>The Global Catalogue of Microorganisms (GCM) 10K type strain sequencing project: providing services to taxonomists for standard genome sequencing and annotation.</title>
        <authorList>
            <consortium name="The Broad Institute Genomics Platform"/>
            <consortium name="The Broad Institute Genome Sequencing Center for Infectious Disease"/>
            <person name="Wu L."/>
            <person name="Ma J."/>
        </authorList>
    </citation>
    <scope>NUCLEOTIDE SEQUENCE [LARGE SCALE GENOMIC DNA]</scope>
    <source>
        <strain evidence="3">JCM 17106</strain>
    </source>
</reference>
<sequence>MSKKFVVVKGAQCECKFGDSPDALKITSHSKYYASDKNGADKLIATTMELGGATFQSNTFGKCKLQPTGSSYKPCQIVVSKWIGFYQDVELGNGGKILVEDSKAVCPISGSPCISITDHGQAAEGSVSSGNEDQQVQQQLNPLSNPTEQPSELKQIQFS</sequence>